<dbReference type="InterPro" id="IPR050388">
    <property type="entry name" value="ABC_Ni/Peptide_Import"/>
</dbReference>
<dbReference type="InterPro" id="IPR003593">
    <property type="entry name" value="AAA+_ATPase"/>
</dbReference>
<dbReference type="InterPro" id="IPR027417">
    <property type="entry name" value="P-loop_NTPase"/>
</dbReference>
<dbReference type="PANTHER" id="PTHR43297:SF2">
    <property type="entry name" value="DIPEPTIDE TRANSPORT ATP-BINDING PROTEIN DPPD"/>
    <property type="match status" value="1"/>
</dbReference>
<dbReference type="SUPFAM" id="SSF52540">
    <property type="entry name" value="P-loop containing nucleoside triphosphate hydrolases"/>
    <property type="match status" value="1"/>
</dbReference>
<dbReference type="PANTHER" id="PTHR43297">
    <property type="entry name" value="OLIGOPEPTIDE TRANSPORT ATP-BINDING PROTEIN APPD"/>
    <property type="match status" value="1"/>
</dbReference>
<evidence type="ECO:0000256" key="1">
    <source>
        <dbReference type="ARBA" id="ARBA00004202"/>
    </source>
</evidence>
<keyword evidence="3" id="KW-1003">Cell membrane</keyword>
<comment type="subcellular location">
    <subcellularLocation>
        <location evidence="1">Cell membrane</location>
        <topology evidence="1">Peripheral membrane protein</topology>
    </subcellularLocation>
</comment>
<evidence type="ECO:0000313" key="8">
    <source>
        <dbReference type="EMBL" id="GAH65035.1"/>
    </source>
</evidence>
<feature type="domain" description="AAA+ ATPase" evidence="7">
    <location>
        <begin position="14"/>
        <end position="122"/>
    </location>
</feature>
<keyword evidence="4" id="KW-0547">Nucleotide-binding</keyword>
<dbReference type="InterPro" id="IPR003439">
    <property type="entry name" value="ABC_transporter-like_ATP-bd"/>
</dbReference>
<keyword evidence="6" id="KW-0472">Membrane</keyword>
<evidence type="ECO:0000259" key="7">
    <source>
        <dbReference type="SMART" id="SM00382"/>
    </source>
</evidence>
<dbReference type="SMART" id="SM00382">
    <property type="entry name" value="AAA"/>
    <property type="match status" value="1"/>
</dbReference>
<evidence type="ECO:0000256" key="4">
    <source>
        <dbReference type="ARBA" id="ARBA00022741"/>
    </source>
</evidence>
<dbReference type="GO" id="GO:0005886">
    <property type="term" value="C:plasma membrane"/>
    <property type="evidence" value="ECO:0007669"/>
    <property type="project" value="UniProtKB-SubCell"/>
</dbReference>
<organism evidence="8">
    <name type="scientific">marine sediment metagenome</name>
    <dbReference type="NCBI Taxonomy" id="412755"/>
    <lineage>
        <taxon>unclassified sequences</taxon>
        <taxon>metagenomes</taxon>
        <taxon>ecological metagenomes</taxon>
    </lineage>
</organism>
<sequence>MVKAVDGVDFMIRKGETLGMVGESGCGKSVTALSVLRLIQEPPGKIVSGEIWFKGEELLKKSTEEMRKIRGNDVSMIFQEPMTSLNPVYTIGEQISEAIVLHQKLDKEKALKKTVEMLRLVSMPSPETRV</sequence>
<feature type="non-terminal residue" evidence="8">
    <location>
        <position position="130"/>
    </location>
</feature>
<dbReference type="Pfam" id="PF00005">
    <property type="entry name" value="ABC_tran"/>
    <property type="match status" value="1"/>
</dbReference>
<dbReference type="EMBL" id="BARU01029274">
    <property type="protein sequence ID" value="GAH65035.1"/>
    <property type="molecule type" value="Genomic_DNA"/>
</dbReference>
<dbReference type="Gene3D" id="3.40.50.300">
    <property type="entry name" value="P-loop containing nucleotide triphosphate hydrolases"/>
    <property type="match status" value="1"/>
</dbReference>
<gene>
    <name evidence="8" type="ORF">S03H2_46600</name>
</gene>
<evidence type="ECO:0000256" key="5">
    <source>
        <dbReference type="ARBA" id="ARBA00022840"/>
    </source>
</evidence>
<keyword evidence="2" id="KW-0813">Transport</keyword>
<reference evidence="8" key="1">
    <citation type="journal article" date="2014" name="Front. Microbiol.">
        <title>High frequency of phylogenetically diverse reductive dehalogenase-homologous genes in deep subseafloor sedimentary metagenomes.</title>
        <authorList>
            <person name="Kawai M."/>
            <person name="Futagami T."/>
            <person name="Toyoda A."/>
            <person name="Takaki Y."/>
            <person name="Nishi S."/>
            <person name="Hori S."/>
            <person name="Arai W."/>
            <person name="Tsubouchi T."/>
            <person name="Morono Y."/>
            <person name="Uchiyama I."/>
            <person name="Ito T."/>
            <person name="Fujiyama A."/>
            <person name="Inagaki F."/>
            <person name="Takami H."/>
        </authorList>
    </citation>
    <scope>NUCLEOTIDE SEQUENCE</scope>
    <source>
        <strain evidence="8">Expedition CK06-06</strain>
    </source>
</reference>
<comment type="caution">
    <text evidence="8">The sequence shown here is derived from an EMBL/GenBank/DDBJ whole genome shotgun (WGS) entry which is preliminary data.</text>
</comment>
<evidence type="ECO:0000256" key="3">
    <source>
        <dbReference type="ARBA" id="ARBA00022475"/>
    </source>
</evidence>
<dbReference type="GO" id="GO:0005524">
    <property type="term" value="F:ATP binding"/>
    <property type="evidence" value="ECO:0007669"/>
    <property type="project" value="UniProtKB-KW"/>
</dbReference>
<keyword evidence="5" id="KW-0067">ATP-binding</keyword>
<protein>
    <recommendedName>
        <fullName evidence="7">AAA+ ATPase domain-containing protein</fullName>
    </recommendedName>
</protein>
<dbReference type="AlphaFoldDB" id="X1I6Z7"/>
<proteinExistence type="predicted"/>
<dbReference type="GO" id="GO:0016887">
    <property type="term" value="F:ATP hydrolysis activity"/>
    <property type="evidence" value="ECO:0007669"/>
    <property type="project" value="InterPro"/>
</dbReference>
<evidence type="ECO:0000256" key="2">
    <source>
        <dbReference type="ARBA" id="ARBA00022448"/>
    </source>
</evidence>
<accession>X1I6Z7</accession>
<evidence type="ECO:0000256" key="6">
    <source>
        <dbReference type="ARBA" id="ARBA00023136"/>
    </source>
</evidence>
<name>X1I6Z7_9ZZZZ</name>